<accession>D1AHQ8</accession>
<dbReference type="RefSeq" id="WP_012860888.1">
    <property type="nucleotide sequence ID" value="NC_013517.1"/>
</dbReference>
<protein>
    <submittedName>
        <fullName evidence="3">Minor structural GP20 protein</fullName>
    </submittedName>
</protein>
<feature type="compositionally biased region" description="Polar residues" evidence="2">
    <location>
        <begin position="170"/>
        <end position="182"/>
    </location>
</feature>
<proteinExistence type="predicted"/>
<sequence>MEKEKLIKLGLTEEQADKVIAEHKAQLEGNYIPKSRFDDVNNAKKKLEKDIAERDKQLKTLKEDTNTNEELKTIIEKLEADNKAANDDYKKEIAALKLNAAIESTLLTQKAKNIKAVKSLLDISKISLENENLSGLEEQIKVLKEAEDSKFLFEVEAKADPKTPAGATPGASNIDTGSDTKNMSYEQLAEYMEANPGIKL</sequence>
<reference evidence="3 4" key="2">
    <citation type="journal article" date="2010" name="Stand. Genomic Sci.">
        <title>Complete genome sequence of Sebaldella termitidis type strain (NCTC 11300).</title>
        <authorList>
            <person name="Harmon-Smith M."/>
            <person name="Celia L."/>
            <person name="Chertkov O."/>
            <person name="Lapidus A."/>
            <person name="Copeland A."/>
            <person name="Glavina Del Rio T."/>
            <person name="Nolan M."/>
            <person name="Lucas S."/>
            <person name="Tice H."/>
            <person name="Cheng J.F."/>
            <person name="Han C."/>
            <person name="Detter J.C."/>
            <person name="Bruce D."/>
            <person name="Goodwin L."/>
            <person name="Pitluck S."/>
            <person name="Pati A."/>
            <person name="Liolios K."/>
            <person name="Ivanova N."/>
            <person name="Mavromatis K."/>
            <person name="Mikhailova N."/>
            <person name="Chen A."/>
            <person name="Palaniappan K."/>
            <person name="Land M."/>
            <person name="Hauser L."/>
            <person name="Chang Y.J."/>
            <person name="Jeffries C.D."/>
            <person name="Brettin T."/>
            <person name="Goker M."/>
            <person name="Beck B."/>
            <person name="Bristow J."/>
            <person name="Eisen J.A."/>
            <person name="Markowitz V."/>
            <person name="Hugenholtz P."/>
            <person name="Kyrpides N.C."/>
            <person name="Klenk H.P."/>
            <person name="Chen F."/>
        </authorList>
    </citation>
    <scope>NUCLEOTIDE SEQUENCE [LARGE SCALE GENOMIC DNA]</scope>
    <source>
        <strain evidence="4">ATCC 33386 / NCTC 11300</strain>
    </source>
</reference>
<evidence type="ECO:0000256" key="1">
    <source>
        <dbReference type="SAM" id="Coils"/>
    </source>
</evidence>
<keyword evidence="1" id="KW-0175">Coiled coil</keyword>
<evidence type="ECO:0000256" key="2">
    <source>
        <dbReference type="SAM" id="MobiDB-lite"/>
    </source>
</evidence>
<reference evidence="4" key="1">
    <citation type="submission" date="2009-09" db="EMBL/GenBank/DDBJ databases">
        <title>The complete chromosome of Sebaldella termitidis ATCC 33386.</title>
        <authorList>
            <consortium name="US DOE Joint Genome Institute (JGI-PGF)"/>
            <person name="Lucas S."/>
            <person name="Copeland A."/>
            <person name="Lapidus A."/>
            <person name="Glavina del Rio T."/>
            <person name="Dalin E."/>
            <person name="Tice H."/>
            <person name="Bruce D."/>
            <person name="Goodwin L."/>
            <person name="Pitluck S."/>
            <person name="Kyrpides N."/>
            <person name="Mavromatis K."/>
            <person name="Ivanova N."/>
            <person name="Mikhailova N."/>
            <person name="Sims D."/>
            <person name="Meincke L."/>
            <person name="Brettin T."/>
            <person name="Detter J.C."/>
            <person name="Han C."/>
            <person name="Larimer F."/>
            <person name="Land M."/>
            <person name="Hauser L."/>
            <person name="Markowitz V."/>
            <person name="Cheng J.F."/>
            <person name="Hugenholtz P."/>
            <person name="Woyke T."/>
            <person name="Wu D."/>
            <person name="Eisen J.A."/>
        </authorList>
    </citation>
    <scope>NUCLEOTIDE SEQUENCE [LARGE SCALE GENOMIC DNA]</scope>
    <source>
        <strain evidence="4">ATCC 33386 / NCTC 11300</strain>
    </source>
</reference>
<dbReference type="AlphaFoldDB" id="D1AHQ8"/>
<dbReference type="EMBL" id="CP001739">
    <property type="protein sequence ID" value="ACZ08292.1"/>
    <property type="molecule type" value="Genomic_DNA"/>
</dbReference>
<gene>
    <name evidence="3" type="ordered locus">Sterm_1430</name>
</gene>
<dbReference type="eggNOG" id="ENOG50331IS">
    <property type="taxonomic scope" value="Bacteria"/>
</dbReference>
<dbReference type="InterPro" id="IPR009636">
    <property type="entry name" value="SCAF"/>
</dbReference>
<name>D1AHQ8_SEBTE</name>
<dbReference type="Proteomes" id="UP000000845">
    <property type="component" value="Chromosome"/>
</dbReference>
<organism evidence="3 4">
    <name type="scientific">Sebaldella termitidis (strain ATCC 33386 / NCTC 11300)</name>
    <dbReference type="NCBI Taxonomy" id="526218"/>
    <lineage>
        <taxon>Bacteria</taxon>
        <taxon>Fusobacteriati</taxon>
        <taxon>Fusobacteriota</taxon>
        <taxon>Fusobacteriia</taxon>
        <taxon>Fusobacteriales</taxon>
        <taxon>Leptotrichiaceae</taxon>
        <taxon>Sebaldella</taxon>
    </lineage>
</organism>
<feature type="region of interest" description="Disordered" evidence="2">
    <location>
        <begin position="161"/>
        <end position="182"/>
    </location>
</feature>
<dbReference type="STRING" id="526218.Sterm_1430"/>
<evidence type="ECO:0000313" key="4">
    <source>
        <dbReference type="Proteomes" id="UP000000845"/>
    </source>
</evidence>
<evidence type="ECO:0000313" key="3">
    <source>
        <dbReference type="EMBL" id="ACZ08292.1"/>
    </source>
</evidence>
<feature type="coiled-coil region" evidence="1">
    <location>
        <begin position="37"/>
        <end position="95"/>
    </location>
</feature>
<dbReference type="Pfam" id="PF06810">
    <property type="entry name" value="Phage_scaffold"/>
    <property type="match status" value="1"/>
</dbReference>
<keyword evidence="4" id="KW-1185">Reference proteome</keyword>
<dbReference type="HOGENOM" id="CLU_112809_0_1_0"/>
<dbReference type="KEGG" id="str:Sterm_1430"/>